<dbReference type="SUPFAM" id="SSF56349">
    <property type="entry name" value="DNA breaking-rejoining enzymes"/>
    <property type="match status" value="1"/>
</dbReference>
<gene>
    <name evidence="2" type="ORF">EZS28_046379</name>
</gene>
<dbReference type="Proteomes" id="UP000324800">
    <property type="component" value="Unassembled WGS sequence"/>
</dbReference>
<evidence type="ECO:0008006" key="4">
    <source>
        <dbReference type="Google" id="ProtNLM"/>
    </source>
</evidence>
<protein>
    <recommendedName>
        <fullName evidence="4">Tyr recombinase domain-containing protein</fullName>
    </recommendedName>
</protein>
<dbReference type="AlphaFoldDB" id="A0A5J4TI95"/>
<feature type="non-terminal residue" evidence="2">
    <location>
        <position position="1"/>
    </location>
</feature>
<reference evidence="2 3" key="1">
    <citation type="submission" date="2019-03" db="EMBL/GenBank/DDBJ databases">
        <title>Single cell metagenomics reveals metabolic interactions within the superorganism composed of flagellate Streblomastix strix and complex community of Bacteroidetes bacteria on its surface.</title>
        <authorList>
            <person name="Treitli S.C."/>
            <person name="Kolisko M."/>
            <person name="Husnik F."/>
            <person name="Keeling P."/>
            <person name="Hampl V."/>
        </authorList>
    </citation>
    <scope>NUCLEOTIDE SEQUENCE [LARGE SCALE GENOMIC DNA]</scope>
    <source>
        <strain evidence="2">ST1C</strain>
    </source>
</reference>
<comment type="caution">
    <text evidence="2">The sequence shown here is derived from an EMBL/GenBank/DDBJ whole genome shotgun (WGS) entry which is preliminary data.</text>
</comment>
<dbReference type="EMBL" id="SNRW01030380">
    <property type="protein sequence ID" value="KAA6358094.1"/>
    <property type="molecule type" value="Genomic_DNA"/>
</dbReference>
<dbReference type="InterPro" id="IPR011010">
    <property type="entry name" value="DNA_brk_join_enz"/>
</dbReference>
<dbReference type="GO" id="GO:0003677">
    <property type="term" value="F:DNA binding"/>
    <property type="evidence" value="ECO:0007669"/>
    <property type="project" value="InterPro"/>
</dbReference>
<name>A0A5J4TI95_9EUKA</name>
<sequence length="402" mass="46154">RQLSGSNEYLEESSGFNSGSNNPQDLGGSTEDGNCSQCKSYQGINNRKADALSRLELAGDYEIRIKYLNIVLQSQDLELEADMFATKYNKKCPIYYAPTSDEVAARVGDLQADWNNKSILINPPLTLMRKIVRKLLTVKNFKRSCNADSNIRQFKASVQGRKINEEKKDEVAPRKGPRSYDKNWRGNIIFKELALAKHLTIREQWQLIEEMDPNLRRQKSAAFASLDTYLAQKKIKSKQMLKGDVVLNVRRAVDGLQQSKKIVEEMIAIRRDKCSIFSLLTGIKDFTRSPLIYSLMKPLVGKIVKKSRYSKAWDINQLYNYERKKYNDQTQLNVMQHAIVLLVAYSTMRGTELHSMKRSEIAFDDEGINIVILKKKAKNRARIFLQDPSRFVMQNVGEQGFM</sequence>
<accession>A0A5J4TI95</accession>
<evidence type="ECO:0000256" key="1">
    <source>
        <dbReference type="SAM" id="MobiDB-lite"/>
    </source>
</evidence>
<evidence type="ECO:0000313" key="2">
    <source>
        <dbReference type="EMBL" id="KAA6358094.1"/>
    </source>
</evidence>
<evidence type="ECO:0000313" key="3">
    <source>
        <dbReference type="Proteomes" id="UP000324800"/>
    </source>
</evidence>
<organism evidence="2 3">
    <name type="scientific">Streblomastix strix</name>
    <dbReference type="NCBI Taxonomy" id="222440"/>
    <lineage>
        <taxon>Eukaryota</taxon>
        <taxon>Metamonada</taxon>
        <taxon>Preaxostyla</taxon>
        <taxon>Oxymonadida</taxon>
        <taxon>Streblomastigidae</taxon>
        <taxon>Streblomastix</taxon>
    </lineage>
</organism>
<feature type="region of interest" description="Disordered" evidence="1">
    <location>
        <begin position="1"/>
        <end position="33"/>
    </location>
</feature>
<feature type="compositionally biased region" description="Low complexity" evidence="1">
    <location>
        <begin position="13"/>
        <end position="22"/>
    </location>
</feature>
<proteinExistence type="predicted"/>